<evidence type="ECO:0000313" key="6">
    <source>
        <dbReference type="EMBL" id="VYS85392.1"/>
    </source>
</evidence>
<evidence type="ECO:0000256" key="3">
    <source>
        <dbReference type="ARBA" id="ARBA00022729"/>
    </source>
</evidence>
<dbReference type="PROSITE" id="PS51257">
    <property type="entry name" value="PROKAR_LIPOPROTEIN"/>
    <property type="match status" value="1"/>
</dbReference>
<dbReference type="PANTHER" id="PTHR30632">
    <property type="entry name" value="MOLYBDATE-BINDING PERIPLASMIC PROTEIN"/>
    <property type="match status" value="1"/>
</dbReference>
<dbReference type="PANTHER" id="PTHR30632:SF0">
    <property type="entry name" value="SULFATE-BINDING PROTEIN"/>
    <property type="match status" value="1"/>
</dbReference>
<dbReference type="Gene3D" id="3.40.190.10">
    <property type="entry name" value="Periplasmic binding protein-like II"/>
    <property type="match status" value="2"/>
</dbReference>
<dbReference type="InterPro" id="IPR050682">
    <property type="entry name" value="ModA/WtpA"/>
</dbReference>
<dbReference type="Pfam" id="PF13531">
    <property type="entry name" value="SBP_bac_11"/>
    <property type="match status" value="1"/>
</dbReference>
<feature type="binding site" evidence="4">
    <location>
        <position position="85"/>
    </location>
    <ligand>
        <name>molybdate</name>
        <dbReference type="ChEBI" id="CHEBI:36264"/>
    </ligand>
</feature>
<dbReference type="CDD" id="cd13538">
    <property type="entry name" value="PBP2_ModA_like_1"/>
    <property type="match status" value="1"/>
</dbReference>
<dbReference type="GO" id="GO:0046872">
    <property type="term" value="F:metal ion binding"/>
    <property type="evidence" value="ECO:0007669"/>
    <property type="project" value="UniProtKB-KW"/>
</dbReference>
<dbReference type="PIRSF" id="PIRSF004846">
    <property type="entry name" value="ModA"/>
    <property type="match status" value="1"/>
</dbReference>
<dbReference type="SUPFAM" id="SSF53850">
    <property type="entry name" value="Periplasmic binding protein-like II"/>
    <property type="match status" value="1"/>
</dbReference>
<sequence length="274" mass="28199">MNHYKGIIAVAAASLLVLTACSGGNGASAEKTAAAAASASTEAAAPVELNVFAAASLNKAFPEIADTVLKESDPNIKVTFNFQGSSTLVDQMKEGAPADVFASADQKNMTKASDAKLVDTPKPFASNVLTLIVPKGNPAKITGLDSSLDGKKLVVCAQGVPCGNATKQLAEKLGITLNPVSEEQKVTDVRAKVESGEADAGLVYTTDAKAAGDKVEIVEIPRANEVVNSYPIAVTISAKNKEAGQKFIDAVLSEKGQAVLKKYGFSEPTSSDKG</sequence>
<evidence type="ECO:0000256" key="2">
    <source>
        <dbReference type="ARBA" id="ARBA00022723"/>
    </source>
</evidence>
<evidence type="ECO:0000256" key="1">
    <source>
        <dbReference type="ARBA" id="ARBA00009175"/>
    </source>
</evidence>
<proteinExistence type="inferred from homology"/>
<feature type="binding site" evidence="4">
    <location>
        <position position="186"/>
    </location>
    <ligand>
        <name>molybdate</name>
        <dbReference type="ChEBI" id="CHEBI:36264"/>
    </ligand>
</feature>
<evidence type="ECO:0000256" key="4">
    <source>
        <dbReference type="PIRSR" id="PIRSR004846-1"/>
    </source>
</evidence>
<gene>
    <name evidence="6" type="primary">modA</name>
    <name evidence="6" type="ORF">AOLFYP35_00568</name>
</gene>
<organism evidence="6">
    <name type="scientific">Schaalia odontolytica</name>
    <dbReference type="NCBI Taxonomy" id="1660"/>
    <lineage>
        <taxon>Bacteria</taxon>
        <taxon>Bacillati</taxon>
        <taxon>Actinomycetota</taxon>
        <taxon>Actinomycetes</taxon>
        <taxon>Actinomycetales</taxon>
        <taxon>Actinomycetaceae</taxon>
        <taxon>Schaalia</taxon>
    </lineage>
</organism>
<evidence type="ECO:0000256" key="5">
    <source>
        <dbReference type="SAM" id="SignalP"/>
    </source>
</evidence>
<accession>A0A6N2RX21</accession>
<dbReference type="AlphaFoldDB" id="A0A6N2RX21"/>
<dbReference type="InterPro" id="IPR005950">
    <property type="entry name" value="ModA"/>
</dbReference>
<feature type="signal peptide" evidence="5">
    <location>
        <begin position="1"/>
        <end position="22"/>
    </location>
</feature>
<dbReference type="GO" id="GO:0015689">
    <property type="term" value="P:molybdate ion transport"/>
    <property type="evidence" value="ECO:0007669"/>
    <property type="project" value="InterPro"/>
</dbReference>
<protein>
    <submittedName>
        <fullName evidence="6">Molybdate-binding periplasmic protein</fullName>
    </submittedName>
</protein>
<feature type="binding site" evidence="4">
    <location>
        <position position="56"/>
    </location>
    <ligand>
        <name>molybdate</name>
        <dbReference type="ChEBI" id="CHEBI:36264"/>
    </ligand>
</feature>
<name>A0A6N2RX21_9ACTO</name>
<dbReference type="GO" id="GO:0030973">
    <property type="term" value="F:molybdate ion binding"/>
    <property type="evidence" value="ECO:0007669"/>
    <property type="project" value="TreeGrafter"/>
</dbReference>
<dbReference type="EMBL" id="CACRSM010000002">
    <property type="protein sequence ID" value="VYS85392.1"/>
    <property type="molecule type" value="Genomic_DNA"/>
</dbReference>
<keyword evidence="4" id="KW-0500">Molybdenum</keyword>
<feature type="chain" id="PRO_5039409106" evidence="5">
    <location>
        <begin position="23"/>
        <end position="274"/>
    </location>
</feature>
<comment type="similarity">
    <text evidence="1">Belongs to the bacterial solute-binding protein ModA family.</text>
</comment>
<keyword evidence="2 4" id="KW-0479">Metal-binding</keyword>
<dbReference type="NCBIfam" id="TIGR01256">
    <property type="entry name" value="modA"/>
    <property type="match status" value="1"/>
</dbReference>
<keyword evidence="3 5" id="KW-0732">Signal</keyword>
<reference evidence="6" key="1">
    <citation type="submission" date="2019-11" db="EMBL/GenBank/DDBJ databases">
        <authorList>
            <person name="Feng L."/>
        </authorList>
    </citation>
    <scope>NUCLEOTIDE SEQUENCE</scope>
    <source>
        <strain evidence="6">AodontolyticusLFYP35</strain>
    </source>
</reference>
<feature type="binding site" evidence="4">
    <location>
        <position position="204"/>
    </location>
    <ligand>
        <name>molybdate</name>
        <dbReference type="ChEBI" id="CHEBI:36264"/>
    </ligand>
</feature>